<dbReference type="PANTHER" id="PTHR43806:SF11">
    <property type="entry name" value="CEREVISIN-RELATED"/>
    <property type="match status" value="1"/>
</dbReference>
<evidence type="ECO:0000256" key="4">
    <source>
        <dbReference type="ARBA" id="ARBA00022825"/>
    </source>
</evidence>
<dbReference type="Proteomes" id="UP000292507">
    <property type="component" value="Unassembled WGS sequence"/>
</dbReference>
<evidence type="ECO:0000313" key="9">
    <source>
        <dbReference type="Proteomes" id="UP000292507"/>
    </source>
</evidence>
<dbReference type="GO" id="GO:0006508">
    <property type="term" value="P:proteolysis"/>
    <property type="evidence" value="ECO:0007669"/>
    <property type="project" value="UniProtKB-KW"/>
</dbReference>
<keyword evidence="9" id="KW-1185">Reference proteome</keyword>
<dbReference type="PRINTS" id="PR00723">
    <property type="entry name" value="SUBTILISIN"/>
</dbReference>
<dbReference type="InterPro" id="IPR015500">
    <property type="entry name" value="Peptidase_S8_subtilisin-rel"/>
</dbReference>
<gene>
    <name evidence="8" type="ORF">BKA19_1600</name>
</gene>
<evidence type="ECO:0000256" key="2">
    <source>
        <dbReference type="ARBA" id="ARBA00022670"/>
    </source>
</evidence>
<evidence type="ECO:0000256" key="5">
    <source>
        <dbReference type="PROSITE-ProRule" id="PRU01240"/>
    </source>
</evidence>
<dbReference type="SUPFAM" id="SSF52743">
    <property type="entry name" value="Subtilisin-like"/>
    <property type="match status" value="1"/>
</dbReference>
<evidence type="ECO:0000259" key="7">
    <source>
        <dbReference type="Pfam" id="PF00082"/>
    </source>
</evidence>
<dbReference type="PROSITE" id="PS00138">
    <property type="entry name" value="SUBTILASE_SER"/>
    <property type="match status" value="1"/>
</dbReference>
<dbReference type="PROSITE" id="PS51892">
    <property type="entry name" value="SUBTILASE"/>
    <property type="match status" value="1"/>
</dbReference>
<dbReference type="InterPro" id="IPR023828">
    <property type="entry name" value="Peptidase_S8_Ser-AS"/>
</dbReference>
<feature type="active site" description="Charge relay system" evidence="5">
    <location>
        <position position="387"/>
    </location>
</feature>
<dbReference type="InterPro" id="IPR036852">
    <property type="entry name" value="Peptidase_S8/S53_dom_sf"/>
</dbReference>
<dbReference type="Gene3D" id="3.40.50.200">
    <property type="entry name" value="Peptidase S8/S53 domain"/>
    <property type="match status" value="1"/>
</dbReference>
<dbReference type="PANTHER" id="PTHR43806">
    <property type="entry name" value="PEPTIDASE S8"/>
    <property type="match status" value="1"/>
</dbReference>
<dbReference type="RefSeq" id="WP_242611039.1">
    <property type="nucleotide sequence ID" value="NZ_POQT01000036.1"/>
</dbReference>
<dbReference type="GO" id="GO:0004252">
    <property type="term" value="F:serine-type endopeptidase activity"/>
    <property type="evidence" value="ECO:0007669"/>
    <property type="project" value="UniProtKB-UniRule"/>
</dbReference>
<dbReference type="EMBL" id="SHKV01000001">
    <property type="protein sequence ID" value="RZU31916.1"/>
    <property type="molecule type" value="Genomic_DNA"/>
</dbReference>
<keyword evidence="3 5" id="KW-0378">Hydrolase</keyword>
<reference evidence="8 9" key="1">
    <citation type="submission" date="2019-02" db="EMBL/GenBank/DDBJ databases">
        <title>Sequencing the genomes of 1000 actinobacteria strains.</title>
        <authorList>
            <person name="Klenk H.-P."/>
        </authorList>
    </citation>
    <scope>NUCLEOTIDE SEQUENCE [LARGE SCALE GENOMIC DNA]</scope>
    <source>
        <strain evidence="8 9">DSM 44509</strain>
    </source>
</reference>
<feature type="active site" description="Charge relay system" evidence="5">
    <location>
        <position position="186"/>
    </location>
</feature>
<evidence type="ECO:0000313" key="8">
    <source>
        <dbReference type="EMBL" id="RZU31916.1"/>
    </source>
</evidence>
<organism evidence="8 9">
    <name type="scientific">Blastococcus saxobsidens</name>
    <dbReference type="NCBI Taxonomy" id="138336"/>
    <lineage>
        <taxon>Bacteria</taxon>
        <taxon>Bacillati</taxon>
        <taxon>Actinomycetota</taxon>
        <taxon>Actinomycetes</taxon>
        <taxon>Geodermatophilales</taxon>
        <taxon>Geodermatophilaceae</taxon>
        <taxon>Blastococcus</taxon>
    </lineage>
</organism>
<dbReference type="InterPro" id="IPR000209">
    <property type="entry name" value="Peptidase_S8/S53_dom"/>
</dbReference>
<feature type="active site" description="Charge relay system" evidence="5">
    <location>
        <position position="218"/>
    </location>
</feature>
<name>A0A4V2G267_9ACTN</name>
<evidence type="ECO:0000256" key="1">
    <source>
        <dbReference type="ARBA" id="ARBA00011073"/>
    </source>
</evidence>
<sequence length="438" mass="44526">MIGPSGPGVPGIVRHGAVGPLPRTTGRQIVVLADTGEDTPVDWARVGLHSVADSRDFADGDVPPEAMQDAEATVFSALGIAVVTAEPGQLGLLQTAEAAGRPVLSVSPELVHHVLPGAPPEAGGYTAGYRDGVADLAARLLAPPAPRAPAAAARFEDTAQATWGVQAVRADASARTGRGIRVAVLDTGFDAAHPDFAGRTIAARSFVAGEDAQDGHGHGTHCIGTACGPRTPSTGPRYGVAHEAEIYAGKVLGTDGSGTDAGILAGINWAVTSRCPVISMSLGADVAQAHPPYSAAGRRALQQGSLIIAAAGNNADRRSGNPGFVGAPANSVEIMAVGALDQALEMAYFSARSLPARGGQVDVAAPGWEVYSAWPMPTRYNTISGTSMATPHVAGLAALWAEATGRRGLELWATLLQESERLLQPSVDAGSGLAVAPQ</sequence>
<protein>
    <submittedName>
        <fullName evidence="8">Subtilase family protein</fullName>
    </submittedName>
</protein>
<keyword evidence="4 5" id="KW-0720">Serine protease</keyword>
<feature type="domain" description="Peptidase S8/S53" evidence="7">
    <location>
        <begin position="177"/>
        <end position="404"/>
    </location>
</feature>
<dbReference type="PROSITE" id="PS00136">
    <property type="entry name" value="SUBTILASE_ASP"/>
    <property type="match status" value="1"/>
</dbReference>
<dbReference type="InterPro" id="IPR023827">
    <property type="entry name" value="Peptidase_S8_Asp-AS"/>
</dbReference>
<comment type="caution">
    <text evidence="8">The sequence shown here is derived from an EMBL/GenBank/DDBJ whole genome shotgun (WGS) entry which is preliminary data.</text>
</comment>
<accession>A0A4V2G267</accession>
<evidence type="ECO:0000256" key="6">
    <source>
        <dbReference type="RuleBase" id="RU003355"/>
    </source>
</evidence>
<evidence type="ECO:0000256" key="3">
    <source>
        <dbReference type="ARBA" id="ARBA00022801"/>
    </source>
</evidence>
<dbReference type="Pfam" id="PF00082">
    <property type="entry name" value="Peptidase_S8"/>
    <property type="match status" value="1"/>
</dbReference>
<dbReference type="InterPro" id="IPR050131">
    <property type="entry name" value="Peptidase_S8_subtilisin-like"/>
</dbReference>
<dbReference type="AlphaFoldDB" id="A0A4V2G267"/>
<keyword evidence="2 5" id="KW-0645">Protease</keyword>
<proteinExistence type="inferred from homology"/>
<comment type="similarity">
    <text evidence="1 5 6">Belongs to the peptidase S8 family.</text>
</comment>